<accession>A0A382FAB6</accession>
<organism evidence="1">
    <name type="scientific">marine metagenome</name>
    <dbReference type="NCBI Taxonomy" id="408172"/>
    <lineage>
        <taxon>unclassified sequences</taxon>
        <taxon>metagenomes</taxon>
        <taxon>ecological metagenomes</taxon>
    </lineage>
</organism>
<protein>
    <submittedName>
        <fullName evidence="1">Uncharacterized protein</fullName>
    </submittedName>
</protein>
<gene>
    <name evidence="1" type="ORF">METZ01_LOCUS211865</name>
</gene>
<reference evidence="1" key="1">
    <citation type="submission" date="2018-05" db="EMBL/GenBank/DDBJ databases">
        <authorList>
            <person name="Lanie J.A."/>
            <person name="Ng W.-L."/>
            <person name="Kazmierczak K.M."/>
            <person name="Andrzejewski T.M."/>
            <person name="Davidsen T.M."/>
            <person name="Wayne K.J."/>
            <person name="Tettelin H."/>
            <person name="Glass J.I."/>
            <person name="Rusch D."/>
            <person name="Podicherti R."/>
            <person name="Tsui H.-C.T."/>
            <person name="Winkler M.E."/>
        </authorList>
    </citation>
    <scope>NUCLEOTIDE SEQUENCE</scope>
</reference>
<proteinExistence type="predicted"/>
<name>A0A382FAB6_9ZZZZ</name>
<dbReference type="AlphaFoldDB" id="A0A382FAB6"/>
<evidence type="ECO:0000313" key="1">
    <source>
        <dbReference type="EMBL" id="SVB59011.1"/>
    </source>
</evidence>
<feature type="non-terminal residue" evidence="1">
    <location>
        <position position="65"/>
    </location>
</feature>
<dbReference type="EMBL" id="UINC01048462">
    <property type="protein sequence ID" value="SVB59011.1"/>
    <property type="molecule type" value="Genomic_DNA"/>
</dbReference>
<sequence length="65" mass="7230">MKKIIFLPVLMCFLSSQTVDTVEYELVPNWSMNLYAGYPIIGGSTFDSYDEINPVFGLSIGSPYG</sequence>